<dbReference type="AlphaFoldDB" id="V6M590"/>
<feature type="region of interest" description="Disordered" evidence="1">
    <location>
        <begin position="429"/>
        <end position="486"/>
    </location>
</feature>
<dbReference type="EMBL" id="AUWU02000004">
    <property type="protein sequence ID" value="KAH0573601.1"/>
    <property type="molecule type" value="Genomic_DNA"/>
</dbReference>
<dbReference type="SUPFAM" id="SSF48371">
    <property type="entry name" value="ARM repeat"/>
    <property type="match status" value="1"/>
</dbReference>
<evidence type="ECO:0000256" key="1">
    <source>
        <dbReference type="SAM" id="MobiDB-lite"/>
    </source>
</evidence>
<gene>
    <name evidence="2" type="ORF">SS50377_11129</name>
    <name evidence="3" type="ORF">SS50377_23536</name>
</gene>
<dbReference type="EMBL" id="KI545981">
    <property type="protein sequence ID" value="EST48519.1"/>
    <property type="molecule type" value="Genomic_DNA"/>
</dbReference>
<sequence>MEQIQEFFTDSLIKSDTSRQVRALMYYNESRNNAPIALQELPELLDLLQIIQENIQQTQIIPENSVGNSILLTQLTQKRLARDLFSIQLDQNSELQPWALIPAVFNFLNTLLSKGIFYTSNMQLEFLPCLKEIFSIIAEVFLLDLPDQIRHTDKLTDSQKLENLLLSICECFAFFAAVCRLSENLNQVIQPVLEFTTDNVVFRSLIQGEVLQSFHDMALMAIGKFAVKIQSYKEISSEILEVFTVTMLYFLDLYTKSCEEQFVIIELGNQKSLVSQLISYLSGDILNRQTTLTLTIMQRLTFVPDCCDQKEFAHTLSIALFQNGWLEVKGKYQIESQLAILNIIERATRSLNQFIIFLCQDLPFNIQDNFQVQKVQKKKINKNRIIDDEDSDSELQPQDTNLSSLSPIKQLRCDNSSFEDGAETIMQHQLKSNQSRRNTTKLPQNPVDPFRSRSTSPTRFLQGNQETESKPASNQQHTSQAFVKNQPSQTPANFVIHYLLQLIKNYGKNLYHSSRKQQVYLQQTLKNQDKIRQNVPDGHTVNFTQLNKLTVEKFASLREIYNKRIEQLHVQDSIELQKVEKSTKYENIRKARLYAAQEKFDIRDASLLRAYQLEQAKVGREGFTTEFIHNDDYRNTLTTKRIQKTATQLINSLDTMFEVHYIIFTLQILSNICMFSRTSPSRAIKLSLQNMDSDFVDGTVKFVQIDETTDAALQLIYAIITFPSGNDKVWDIFINNGLFDFLNNVNNQNQIHSCVFISKLLGNDFEGLLNTEKLKQLVESTIDSFIQLFDRCEQNNLSNNAKMALTSITFLICNYAIKLGEIQPIIQEGNFQTLIDYFLNILQQSQHHFQYLSLLCCYGIFGIPKRLTSSRLCYDCGIFKQILDLIKVKYQGDFKLQPQDFILIRLITDVLISADNKLVEYTKGQIQMQDAFCRCYQVWQQTLGMRPFTEDSPIVLPSSEFFKATMVVPRGNIFEVSSIKNDTSSSQFNSRRQSRKTNLSPTRQRVNLLETQSRIKKEREDNVELLIPVVNSDDTLQSFMSLSDEARYLVHCNFSSTILALFRSLYPNMNQHSVIIQNNKKIKTQQFPNTGRLSTRRPTSGTTPKIGMKLPMILPNLAGNKEPTVNNADLNISINNVLVVLQAQSQSLKESLLYLQLGYSDAFLDSDKNFIKSAIQLLEARIQTLKSSGEKILADIKKEEVEEEASYYSFLKD</sequence>
<keyword evidence="4" id="KW-1185">Reference proteome</keyword>
<proteinExistence type="predicted"/>
<organism evidence="2">
    <name type="scientific">Spironucleus salmonicida</name>
    <dbReference type="NCBI Taxonomy" id="348837"/>
    <lineage>
        <taxon>Eukaryota</taxon>
        <taxon>Metamonada</taxon>
        <taxon>Diplomonadida</taxon>
        <taxon>Hexamitidae</taxon>
        <taxon>Hexamitinae</taxon>
        <taxon>Spironucleus</taxon>
    </lineage>
</organism>
<dbReference type="InterPro" id="IPR016024">
    <property type="entry name" value="ARM-type_fold"/>
</dbReference>
<feature type="compositionally biased region" description="Polar residues" evidence="1">
    <location>
        <begin position="429"/>
        <end position="443"/>
    </location>
</feature>
<accession>V6M590</accession>
<feature type="region of interest" description="Disordered" evidence="1">
    <location>
        <begin position="983"/>
        <end position="1002"/>
    </location>
</feature>
<dbReference type="VEuPathDB" id="GiardiaDB:SS50377_23536"/>
<evidence type="ECO:0000313" key="2">
    <source>
        <dbReference type="EMBL" id="EST48519.1"/>
    </source>
</evidence>
<evidence type="ECO:0000313" key="3">
    <source>
        <dbReference type="EMBL" id="KAH0573601.1"/>
    </source>
</evidence>
<evidence type="ECO:0000313" key="4">
    <source>
        <dbReference type="Proteomes" id="UP000018208"/>
    </source>
</evidence>
<dbReference type="Proteomes" id="UP000018208">
    <property type="component" value="Unassembled WGS sequence"/>
</dbReference>
<protein>
    <submittedName>
        <fullName evidence="2">Uncharacterized protein</fullName>
    </submittedName>
</protein>
<reference evidence="2 3" key="1">
    <citation type="journal article" date="2014" name="PLoS Genet.">
        <title>The Genome of Spironucleus salmonicida Highlights a Fish Pathogen Adapted to Fluctuating Environments.</title>
        <authorList>
            <person name="Xu F."/>
            <person name="Jerlstrom-Hultqvist J."/>
            <person name="Einarsson E."/>
            <person name="Astvaldsson A."/>
            <person name="Svard S.G."/>
            <person name="Andersson J.O."/>
        </authorList>
    </citation>
    <scope>NUCLEOTIDE SEQUENCE</scope>
    <source>
        <strain evidence="3">ATCC 50377</strain>
    </source>
</reference>
<name>V6M590_9EUKA</name>
<feature type="compositionally biased region" description="Polar residues" evidence="1">
    <location>
        <begin position="452"/>
        <end position="486"/>
    </location>
</feature>
<reference evidence="3" key="2">
    <citation type="submission" date="2020-12" db="EMBL/GenBank/DDBJ databases">
        <title>New Spironucleus salmonicida genome in near-complete chromosomes.</title>
        <authorList>
            <person name="Xu F."/>
            <person name="Kurt Z."/>
            <person name="Jimenez-Gonzalez A."/>
            <person name="Astvaldsson A."/>
            <person name="Andersson J.O."/>
            <person name="Svard S.G."/>
        </authorList>
    </citation>
    <scope>NUCLEOTIDE SEQUENCE</scope>
    <source>
        <strain evidence="3">ATCC 50377</strain>
    </source>
</reference>